<feature type="transmembrane region" description="Helical" evidence="10">
    <location>
        <begin position="318"/>
        <end position="337"/>
    </location>
</feature>
<dbReference type="InterPro" id="IPR038665">
    <property type="entry name" value="Voltage-dep_anion_channel_sf"/>
</dbReference>
<sequence>MPSTTQQPPLPVSEKVPPKASIRSRFRRIVRNFTPSWFAITMGTGVIGVLLYKLPYNGKWLYELSIIIFVFDLVLYLLFCLISALRYTLYPELWSAMLNHPTESLFLGACPMGLGILIQLIVDVCVPAWGTWAITLAWTLWWIEVVASVAICFYLPFMTMSVHKTDISSVTTLWLLPIVSAVISSATGGMVAGILPNPTHALWTVIISYILWGLGIPLALFTLVLYYHRLTMHKIPPLAVISTVFLPLGPLGEGGFAIMKIGEVALTVFPQTGTIIPSAGQIVYVFGFLTALLMWGFGLAWLFWALASFGRSKSPFNMGWWSIVFATGVFTGSTITLGQEMPSRFFDVLGTVFTVMVVLLWFVASAFTIRGTISGALFFSPAVAELPKPVEASTTEA</sequence>
<evidence type="ECO:0000256" key="5">
    <source>
        <dbReference type="ARBA" id="ARBA00022692"/>
    </source>
</evidence>
<comment type="function">
    <text evidence="8">Sulphite efflux pump required for the secretion of sulphite as a reducing agent. In the presence of sulphite, cystine in keratin is directly cleaved to cysteine and S-sulphocysteine, and thereby, reduced proteins become accessible to hydrolysis by a variety of secreted endo- and exoproteases. Excretion of sulphite mediated by an efflux pump also represents a detoxification pathway for dermatophytes during infection of the epidermal stratum corneum, hair and nails, which are rich in cysteine.</text>
</comment>
<keyword evidence="3" id="KW-0813">Transport</keyword>
<evidence type="ECO:0000313" key="12">
    <source>
        <dbReference type="Proteomes" id="UP000235786"/>
    </source>
</evidence>
<feature type="transmembrane region" description="Helical" evidence="10">
    <location>
        <begin position="282"/>
        <end position="306"/>
    </location>
</feature>
<keyword evidence="12" id="KW-1185">Reference proteome</keyword>
<keyword evidence="5 10" id="KW-0812">Transmembrane</keyword>
<evidence type="ECO:0000256" key="4">
    <source>
        <dbReference type="ARBA" id="ARBA00022475"/>
    </source>
</evidence>
<feature type="transmembrane region" description="Helical" evidence="10">
    <location>
        <begin position="174"/>
        <end position="195"/>
    </location>
</feature>
<proteinExistence type="inferred from homology"/>
<evidence type="ECO:0000256" key="9">
    <source>
        <dbReference type="ARBA" id="ARBA00072906"/>
    </source>
</evidence>
<evidence type="ECO:0000256" key="1">
    <source>
        <dbReference type="ARBA" id="ARBA00004651"/>
    </source>
</evidence>
<accession>A0A2J6R2T4</accession>
<dbReference type="AlphaFoldDB" id="A0A2J6R2T4"/>
<comment type="subcellular location">
    <subcellularLocation>
        <location evidence="1">Cell membrane</location>
        <topology evidence="1">Multi-pass membrane protein</topology>
    </subcellularLocation>
</comment>
<keyword evidence="4" id="KW-1003">Cell membrane</keyword>
<evidence type="ECO:0000256" key="2">
    <source>
        <dbReference type="ARBA" id="ARBA00008566"/>
    </source>
</evidence>
<evidence type="ECO:0000256" key="10">
    <source>
        <dbReference type="SAM" id="Phobius"/>
    </source>
</evidence>
<protein>
    <recommendedName>
        <fullName evidence="9">Sulfite efflux pump SSU1</fullName>
    </recommendedName>
</protein>
<dbReference type="GO" id="GO:0000319">
    <property type="term" value="F:sulfite transmembrane transporter activity"/>
    <property type="evidence" value="ECO:0007669"/>
    <property type="project" value="TreeGrafter"/>
</dbReference>
<keyword evidence="6 10" id="KW-1133">Transmembrane helix</keyword>
<evidence type="ECO:0000256" key="3">
    <source>
        <dbReference type="ARBA" id="ARBA00022448"/>
    </source>
</evidence>
<evidence type="ECO:0000256" key="8">
    <source>
        <dbReference type="ARBA" id="ARBA00056100"/>
    </source>
</evidence>
<dbReference type="InterPro" id="IPR004695">
    <property type="entry name" value="SLAC1/Mae1/Ssu1/TehA"/>
</dbReference>
<dbReference type="EMBL" id="KZ613958">
    <property type="protein sequence ID" value="PMD32830.1"/>
    <property type="molecule type" value="Genomic_DNA"/>
</dbReference>
<name>A0A2J6R2T4_HYAVF</name>
<feature type="transmembrane region" description="Helical" evidence="10">
    <location>
        <begin position="349"/>
        <end position="369"/>
    </location>
</feature>
<reference evidence="11 12" key="1">
    <citation type="submission" date="2016-04" db="EMBL/GenBank/DDBJ databases">
        <title>A degradative enzymes factory behind the ericoid mycorrhizal symbiosis.</title>
        <authorList>
            <consortium name="DOE Joint Genome Institute"/>
            <person name="Martino E."/>
            <person name="Morin E."/>
            <person name="Grelet G."/>
            <person name="Kuo A."/>
            <person name="Kohler A."/>
            <person name="Daghino S."/>
            <person name="Barry K."/>
            <person name="Choi C."/>
            <person name="Cichocki N."/>
            <person name="Clum A."/>
            <person name="Copeland A."/>
            <person name="Hainaut M."/>
            <person name="Haridas S."/>
            <person name="Labutti K."/>
            <person name="Lindquist E."/>
            <person name="Lipzen A."/>
            <person name="Khouja H.-R."/>
            <person name="Murat C."/>
            <person name="Ohm R."/>
            <person name="Olson A."/>
            <person name="Spatafora J."/>
            <person name="Veneault-Fourrey C."/>
            <person name="Henrissat B."/>
            <person name="Grigoriev I."/>
            <person name="Martin F."/>
            <person name="Perotto S."/>
        </authorList>
    </citation>
    <scope>NUCLEOTIDE SEQUENCE [LARGE SCALE GENOMIC DNA]</scope>
    <source>
        <strain evidence="11 12">F</strain>
    </source>
</reference>
<feature type="transmembrane region" description="Helical" evidence="10">
    <location>
        <begin position="105"/>
        <end position="129"/>
    </location>
</feature>
<gene>
    <name evidence="11" type="ORF">L207DRAFT_499860</name>
</gene>
<feature type="transmembrane region" description="Helical" evidence="10">
    <location>
        <begin position="201"/>
        <end position="226"/>
    </location>
</feature>
<dbReference type="CDD" id="cd09318">
    <property type="entry name" value="TDT_SSU1"/>
    <property type="match status" value="1"/>
</dbReference>
<feature type="transmembrane region" description="Helical" evidence="10">
    <location>
        <begin position="64"/>
        <end position="85"/>
    </location>
</feature>
<dbReference type="Proteomes" id="UP000235786">
    <property type="component" value="Unassembled WGS sequence"/>
</dbReference>
<keyword evidence="7 10" id="KW-0472">Membrane</keyword>
<evidence type="ECO:0000256" key="6">
    <source>
        <dbReference type="ARBA" id="ARBA00022989"/>
    </source>
</evidence>
<dbReference type="PANTHER" id="PTHR31686:SF1">
    <property type="entry name" value="SULFITE EFFLUX PUMP SSU1"/>
    <property type="match status" value="1"/>
</dbReference>
<feature type="transmembrane region" description="Helical" evidence="10">
    <location>
        <begin position="238"/>
        <end position="262"/>
    </location>
</feature>
<evidence type="ECO:0000313" key="11">
    <source>
        <dbReference type="EMBL" id="PMD32830.1"/>
    </source>
</evidence>
<organism evidence="11 12">
    <name type="scientific">Hyaloscypha variabilis (strain UAMH 11265 / GT02V1 / F)</name>
    <name type="common">Meliniomyces variabilis</name>
    <dbReference type="NCBI Taxonomy" id="1149755"/>
    <lineage>
        <taxon>Eukaryota</taxon>
        <taxon>Fungi</taxon>
        <taxon>Dikarya</taxon>
        <taxon>Ascomycota</taxon>
        <taxon>Pezizomycotina</taxon>
        <taxon>Leotiomycetes</taxon>
        <taxon>Helotiales</taxon>
        <taxon>Hyaloscyphaceae</taxon>
        <taxon>Hyaloscypha</taxon>
        <taxon>Hyaloscypha variabilis</taxon>
    </lineage>
</organism>
<dbReference type="Gene3D" id="1.50.10.150">
    <property type="entry name" value="Voltage-dependent anion channel"/>
    <property type="match status" value="1"/>
</dbReference>
<dbReference type="GO" id="GO:0005886">
    <property type="term" value="C:plasma membrane"/>
    <property type="evidence" value="ECO:0007669"/>
    <property type="project" value="UniProtKB-SubCell"/>
</dbReference>
<dbReference type="PANTHER" id="PTHR31686">
    <property type="match status" value="1"/>
</dbReference>
<dbReference type="InterPro" id="IPR051629">
    <property type="entry name" value="Sulfite_efflux_TDT"/>
</dbReference>
<dbReference type="Pfam" id="PF03595">
    <property type="entry name" value="SLAC1"/>
    <property type="match status" value="1"/>
</dbReference>
<evidence type="ECO:0000256" key="7">
    <source>
        <dbReference type="ARBA" id="ARBA00023136"/>
    </source>
</evidence>
<comment type="similarity">
    <text evidence="2">Belongs to the tellurite-resistance/dicarboxylate transporter (TDT) family.</text>
</comment>
<dbReference type="FunFam" id="1.50.10.150:FF:000004">
    <property type="entry name" value="Malic acid transporter"/>
    <property type="match status" value="1"/>
</dbReference>
<feature type="transmembrane region" description="Helical" evidence="10">
    <location>
        <begin position="33"/>
        <end position="52"/>
    </location>
</feature>
<feature type="transmembrane region" description="Helical" evidence="10">
    <location>
        <begin position="141"/>
        <end position="162"/>
    </location>
</feature>
<dbReference type="OrthoDB" id="1099at2759"/>